<keyword evidence="9" id="KW-0130">Cell adhesion</keyword>
<evidence type="ECO:0000256" key="9">
    <source>
        <dbReference type="ARBA" id="ARBA00022889"/>
    </source>
</evidence>
<keyword evidence="4" id="KW-0812">Transmembrane</keyword>
<dbReference type="FunFam" id="2.60.40.60:FF:000123">
    <property type="entry name" value="Protocadherin beta 4"/>
    <property type="match status" value="1"/>
</dbReference>
<gene>
    <name evidence="19" type="ORF">pdam_00018761</name>
</gene>
<dbReference type="SMART" id="SM00282">
    <property type="entry name" value="LamG"/>
    <property type="match status" value="1"/>
</dbReference>
<dbReference type="InterPro" id="IPR036691">
    <property type="entry name" value="Endo/exonu/phosph_ase_sf"/>
</dbReference>
<keyword evidence="2" id="KW-1003">Cell membrane</keyword>
<proteinExistence type="predicted"/>
<dbReference type="Gene3D" id="3.60.10.10">
    <property type="entry name" value="Endonuclease/exonuclease/phosphatase"/>
    <property type="match status" value="1"/>
</dbReference>
<comment type="subcellular location">
    <subcellularLocation>
        <location evidence="1">Cell membrane</location>
        <topology evidence="1">Single-pass type I membrane protein</topology>
    </subcellularLocation>
</comment>
<dbReference type="Proteomes" id="UP000275408">
    <property type="component" value="Unassembled WGS sequence"/>
</dbReference>
<dbReference type="AlphaFoldDB" id="A0A3M6U123"/>
<feature type="domain" description="Cadherin" evidence="18">
    <location>
        <begin position="628"/>
        <end position="732"/>
    </location>
</feature>
<feature type="compositionally biased region" description="Polar residues" evidence="16">
    <location>
        <begin position="79"/>
        <end position="99"/>
    </location>
</feature>
<evidence type="ECO:0000256" key="16">
    <source>
        <dbReference type="SAM" id="MobiDB-lite"/>
    </source>
</evidence>
<accession>A0A3M6U123</accession>
<sequence length="834" mass="93723">MAKLCLKKKPARRWRPVTSACNFGRHFGLAASHHQAKGYYHSKVNRYSIVSRRDYGYSNSDSTFQLIRPKKSGDISLNPGPSTARSKCQGQEGLNTDNAIHNGEDGDSHLADLTQHLQSFPAKDLRVAHLNVCSLRNKMDVLRFLQLLCKFDMIVITETHLDKTVPDSVLDISGMKLLRLDRKGRKGGGCALYFAEYLQATQRKDLHFDSLEGIWLHVKFPSSTALFAVMYRPPDADHFFDLCKDPSEVDGSLCQLTTRSFEKGSFVAFPALKQRWRLHIQMEFTTTEHSGLLLFNGRYDGKHDFIAVEVWQGQVRFRFSLFSHEVIVTSNVNGGVIDGNWHKVEVAFQNRSYMKGENTLVVELAFPVGSENASGNKQVLVARLELFIDKNANNFAKKVRRFRRRPQKTAPRFSSSQLIAKVRENGPVGTSVITIQAQDTNNGYAGKIKYSMEASQNLLSQSFFGIDPNTGLIKTSASLDREKMPTHYFRIKAEYEQERSLYAEADLTIYVDDVNDNAPNFESSSYSKVIPEDIFIGETVLDVRARDLDTGSNADIRYNIINNSGVNSAFAIGQSSGSITVDKHLDRETVQQYSLTVQASDSASPPKTDQATVRITVTDVNDCVPQFLKREYSKKIPENIKTGELVLTVSASDEDLGTNGEVTYSFSSGNDQELFSINHLNGQIKVNKKLDYEYIPVHTLFVMAQDKGESPNYNETSVEIYLIDVNDNAPQFVNSDFQEMVSERESVGHTFTRVTAFDADDGTNQQIIYSLVESNLPFGINSQTGDLYLTRKLDRETVNQYVFHVKAEDKGRPPMSSQTKVTVNMTTQSHQLPS</sequence>
<dbReference type="OrthoDB" id="6021149at2759"/>
<dbReference type="PROSITE" id="PS50025">
    <property type="entry name" value="LAM_G_DOMAIN"/>
    <property type="match status" value="1"/>
</dbReference>
<evidence type="ECO:0000256" key="12">
    <source>
        <dbReference type="ARBA" id="ARBA00023157"/>
    </source>
</evidence>
<dbReference type="EMBL" id="RCHS01002423">
    <property type="protein sequence ID" value="RMX47383.1"/>
    <property type="molecule type" value="Genomic_DNA"/>
</dbReference>
<dbReference type="PANTHER" id="PTHR24025:SF23">
    <property type="entry name" value="NEURAL-CADHERIN"/>
    <property type="match status" value="1"/>
</dbReference>
<keyword evidence="12" id="KW-1015">Disulfide bond</keyword>
<evidence type="ECO:0000256" key="3">
    <source>
        <dbReference type="ARBA" id="ARBA00022536"/>
    </source>
</evidence>
<dbReference type="PRINTS" id="PR00205">
    <property type="entry name" value="CADHERIN"/>
</dbReference>
<dbReference type="SMART" id="SM00112">
    <property type="entry name" value="CA"/>
    <property type="match status" value="4"/>
</dbReference>
<dbReference type="InterPro" id="IPR015919">
    <property type="entry name" value="Cadherin-like_sf"/>
</dbReference>
<organism evidence="19 20">
    <name type="scientific">Pocillopora damicornis</name>
    <name type="common">Cauliflower coral</name>
    <name type="synonym">Millepora damicornis</name>
    <dbReference type="NCBI Taxonomy" id="46731"/>
    <lineage>
        <taxon>Eukaryota</taxon>
        <taxon>Metazoa</taxon>
        <taxon>Cnidaria</taxon>
        <taxon>Anthozoa</taxon>
        <taxon>Hexacorallia</taxon>
        <taxon>Scleractinia</taxon>
        <taxon>Astrocoeniina</taxon>
        <taxon>Pocilloporidae</taxon>
        <taxon>Pocillopora</taxon>
    </lineage>
</organism>
<feature type="region of interest" description="Disordered" evidence="16">
    <location>
        <begin position="809"/>
        <end position="834"/>
    </location>
</feature>
<comment type="caution">
    <text evidence="15">Lacks conserved residue(s) required for the propagation of feature annotation.</text>
</comment>
<protein>
    <submittedName>
        <fullName evidence="19">Uncharacterized protein</fullName>
    </submittedName>
</protein>
<evidence type="ECO:0000256" key="13">
    <source>
        <dbReference type="ARBA" id="ARBA00023180"/>
    </source>
</evidence>
<evidence type="ECO:0000256" key="8">
    <source>
        <dbReference type="ARBA" id="ARBA00022837"/>
    </source>
</evidence>
<feature type="domain" description="Cadherin" evidence="18">
    <location>
        <begin position="414"/>
        <end position="521"/>
    </location>
</feature>
<evidence type="ECO:0000256" key="11">
    <source>
        <dbReference type="ARBA" id="ARBA00023136"/>
    </source>
</evidence>
<dbReference type="PROSITE" id="PS00232">
    <property type="entry name" value="CADHERIN_1"/>
    <property type="match status" value="2"/>
</dbReference>
<keyword evidence="20" id="KW-1185">Reference proteome</keyword>
<dbReference type="PANTHER" id="PTHR24025">
    <property type="entry name" value="DESMOGLEIN FAMILY MEMBER"/>
    <property type="match status" value="1"/>
</dbReference>
<evidence type="ECO:0000256" key="5">
    <source>
        <dbReference type="ARBA" id="ARBA00022723"/>
    </source>
</evidence>
<dbReference type="Pfam" id="PF00028">
    <property type="entry name" value="Cadherin"/>
    <property type="match status" value="4"/>
</dbReference>
<dbReference type="CDD" id="cd00110">
    <property type="entry name" value="LamG"/>
    <property type="match status" value="1"/>
</dbReference>
<dbReference type="Pfam" id="PF02210">
    <property type="entry name" value="Laminin_G_2"/>
    <property type="match status" value="1"/>
</dbReference>
<evidence type="ECO:0000313" key="20">
    <source>
        <dbReference type="Proteomes" id="UP000275408"/>
    </source>
</evidence>
<comment type="caution">
    <text evidence="19">The sequence shown here is derived from an EMBL/GenBank/DDBJ whole genome shotgun (WGS) entry which is preliminary data.</text>
</comment>
<dbReference type="Gene3D" id="2.60.120.200">
    <property type="match status" value="1"/>
</dbReference>
<keyword evidence="5" id="KW-0479">Metal-binding</keyword>
<dbReference type="InterPro" id="IPR002126">
    <property type="entry name" value="Cadherin-like_dom"/>
</dbReference>
<dbReference type="GO" id="GO:0005509">
    <property type="term" value="F:calcium ion binding"/>
    <property type="evidence" value="ECO:0007669"/>
    <property type="project" value="UniProtKB-UniRule"/>
</dbReference>
<evidence type="ECO:0000256" key="15">
    <source>
        <dbReference type="PROSITE-ProRule" id="PRU00122"/>
    </source>
</evidence>
<keyword evidence="8 14" id="KW-0106">Calcium</keyword>
<dbReference type="GO" id="GO:0005911">
    <property type="term" value="C:cell-cell junction"/>
    <property type="evidence" value="ECO:0007669"/>
    <property type="project" value="TreeGrafter"/>
</dbReference>
<keyword evidence="7" id="KW-0677">Repeat</keyword>
<evidence type="ECO:0000313" key="19">
    <source>
        <dbReference type="EMBL" id="RMX47383.1"/>
    </source>
</evidence>
<dbReference type="FunFam" id="2.60.40.60:FF:000013">
    <property type="entry name" value="Cadherin EGF LAG seven-pass G-type receptor"/>
    <property type="match status" value="2"/>
</dbReference>
<keyword evidence="3" id="KW-0245">EGF-like domain</keyword>
<dbReference type="SUPFAM" id="SSF49313">
    <property type="entry name" value="Cadherin-like"/>
    <property type="match status" value="4"/>
</dbReference>
<dbReference type="GO" id="GO:0005886">
    <property type="term" value="C:plasma membrane"/>
    <property type="evidence" value="ECO:0007669"/>
    <property type="project" value="UniProtKB-SubCell"/>
</dbReference>
<evidence type="ECO:0000256" key="14">
    <source>
        <dbReference type="PROSITE-ProRule" id="PRU00043"/>
    </source>
</evidence>
<keyword evidence="6" id="KW-0732">Signal</keyword>
<feature type="compositionally biased region" description="Polar residues" evidence="16">
    <location>
        <begin position="815"/>
        <end position="834"/>
    </location>
</feature>
<dbReference type="CDD" id="cd11304">
    <property type="entry name" value="Cadherin_repeat"/>
    <property type="match status" value="4"/>
</dbReference>
<dbReference type="GO" id="GO:0007156">
    <property type="term" value="P:homophilic cell adhesion via plasma membrane adhesion molecules"/>
    <property type="evidence" value="ECO:0007669"/>
    <property type="project" value="InterPro"/>
</dbReference>
<feature type="domain" description="Cadherin" evidence="18">
    <location>
        <begin position="733"/>
        <end position="833"/>
    </location>
</feature>
<dbReference type="FunFam" id="2.60.40.60:FF:000020">
    <property type="entry name" value="Dachsous cadherin-related 1b"/>
    <property type="match status" value="1"/>
</dbReference>
<evidence type="ECO:0000256" key="1">
    <source>
        <dbReference type="ARBA" id="ARBA00004251"/>
    </source>
</evidence>
<keyword evidence="10" id="KW-1133">Transmembrane helix</keyword>
<name>A0A3M6U123_POCDA</name>
<feature type="domain" description="Laminin G" evidence="17">
    <location>
        <begin position="256"/>
        <end position="428"/>
    </location>
</feature>
<evidence type="ECO:0000256" key="7">
    <source>
        <dbReference type="ARBA" id="ARBA00022737"/>
    </source>
</evidence>
<evidence type="ECO:0000256" key="2">
    <source>
        <dbReference type="ARBA" id="ARBA00022475"/>
    </source>
</evidence>
<reference evidence="19 20" key="1">
    <citation type="journal article" date="2018" name="Sci. Rep.">
        <title>Comparative analysis of the Pocillopora damicornis genome highlights role of immune system in coral evolution.</title>
        <authorList>
            <person name="Cunning R."/>
            <person name="Bay R.A."/>
            <person name="Gillette P."/>
            <person name="Baker A.C."/>
            <person name="Traylor-Knowles N."/>
        </authorList>
    </citation>
    <scope>NUCLEOTIDE SEQUENCE [LARGE SCALE GENOMIC DNA]</scope>
    <source>
        <strain evidence="19">RSMAS</strain>
        <tissue evidence="19">Whole animal</tissue>
    </source>
</reference>
<dbReference type="PROSITE" id="PS50268">
    <property type="entry name" value="CADHERIN_2"/>
    <property type="match status" value="4"/>
</dbReference>
<dbReference type="InterPro" id="IPR013320">
    <property type="entry name" value="ConA-like_dom_sf"/>
</dbReference>
<dbReference type="Gene3D" id="2.60.40.60">
    <property type="entry name" value="Cadherins"/>
    <property type="match status" value="4"/>
</dbReference>
<evidence type="ECO:0000256" key="4">
    <source>
        <dbReference type="ARBA" id="ARBA00022692"/>
    </source>
</evidence>
<keyword evidence="13" id="KW-0325">Glycoprotein</keyword>
<evidence type="ECO:0000256" key="10">
    <source>
        <dbReference type="ARBA" id="ARBA00022989"/>
    </source>
</evidence>
<dbReference type="SUPFAM" id="SSF56219">
    <property type="entry name" value="DNase I-like"/>
    <property type="match status" value="1"/>
</dbReference>
<dbReference type="STRING" id="46731.A0A3M6U123"/>
<dbReference type="InterPro" id="IPR050971">
    <property type="entry name" value="Cadherin-domain_protein"/>
</dbReference>
<dbReference type="SUPFAM" id="SSF49899">
    <property type="entry name" value="Concanavalin A-like lectins/glucanases"/>
    <property type="match status" value="1"/>
</dbReference>
<evidence type="ECO:0000256" key="6">
    <source>
        <dbReference type="ARBA" id="ARBA00022729"/>
    </source>
</evidence>
<evidence type="ECO:0000259" key="17">
    <source>
        <dbReference type="PROSITE" id="PS50025"/>
    </source>
</evidence>
<keyword evidence="11" id="KW-0472">Membrane</keyword>
<evidence type="ECO:0000259" key="18">
    <source>
        <dbReference type="PROSITE" id="PS50268"/>
    </source>
</evidence>
<dbReference type="InterPro" id="IPR020894">
    <property type="entry name" value="Cadherin_CS"/>
</dbReference>
<dbReference type="InterPro" id="IPR001791">
    <property type="entry name" value="Laminin_G"/>
</dbReference>
<feature type="domain" description="Cadherin" evidence="18">
    <location>
        <begin position="522"/>
        <end position="627"/>
    </location>
</feature>
<feature type="region of interest" description="Disordered" evidence="16">
    <location>
        <begin position="75"/>
        <end position="101"/>
    </location>
</feature>